<name>A0AAW2WS71_9LAMI</name>
<dbReference type="PANTHER" id="PTHR33116:SF76">
    <property type="entry name" value="DUF4283 DOMAIN-CONTAINING PROTEIN"/>
    <property type="match status" value="1"/>
</dbReference>
<dbReference type="EMBL" id="JACGWN010000007">
    <property type="protein sequence ID" value="KAL0444669.1"/>
    <property type="molecule type" value="Genomic_DNA"/>
</dbReference>
<gene>
    <name evidence="2" type="ORF">Slati_2189600</name>
</gene>
<evidence type="ECO:0000313" key="2">
    <source>
        <dbReference type="EMBL" id="KAL0444669.1"/>
    </source>
</evidence>
<feature type="non-terminal residue" evidence="2">
    <location>
        <position position="340"/>
    </location>
</feature>
<dbReference type="Pfam" id="PF00078">
    <property type="entry name" value="RVT_1"/>
    <property type="match status" value="1"/>
</dbReference>
<reference evidence="2" key="1">
    <citation type="submission" date="2020-06" db="EMBL/GenBank/DDBJ databases">
        <authorList>
            <person name="Li T."/>
            <person name="Hu X."/>
            <person name="Zhang T."/>
            <person name="Song X."/>
            <person name="Zhang H."/>
            <person name="Dai N."/>
            <person name="Sheng W."/>
            <person name="Hou X."/>
            <person name="Wei L."/>
        </authorList>
    </citation>
    <scope>NUCLEOTIDE SEQUENCE</scope>
    <source>
        <strain evidence="2">KEN1</strain>
        <tissue evidence="2">Leaf</tissue>
    </source>
</reference>
<protein>
    <submittedName>
        <fullName evidence="2">LINE-1 retrotransposable element O protein</fullName>
    </submittedName>
</protein>
<sequence length="340" mass="38529">MGLPHTGVATVWVPGEIYWLEECVTTATFSICLIGNLTVSFKGREDLRQGDPMSPYLFVLVMEVLRGILQQMIANDPLFRFHWKCAELGLFQLGFADDLLLFCAVERHSIALCQRGLALFASLSGLQVNPAKSQLILSKAAHTERTQFIQILGFQEGVLPVRYLGLPLISSRLSLTDCRPLLQKIDDRIQGWVGTHCLFAARAQLIKSVLMALNTYWAMALFCQRGSFEKLRRGCGPFCGKEQRDLGMLRLPGHEFARQLRKEAWEFAICLSGSVRERTVWTASLTSGSWSWRKLLRLRTVLLPRMTFRIGDGTRFSLWHDPWHHLGPLITRFPLGPNVT</sequence>
<dbReference type="InterPro" id="IPR000477">
    <property type="entry name" value="RT_dom"/>
</dbReference>
<accession>A0AAW2WS71</accession>
<dbReference type="PROSITE" id="PS50878">
    <property type="entry name" value="RT_POL"/>
    <property type="match status" value="1"/>
</dbReference>
<proteinExistence type="predicted"/>
<organism evidence="2">
    <name type="scientific">Sesamum latifolium</name>
    <dbReference type="NCBI Taxonomy" id="2727402"/>
    <lineage>
        <taxon>Eukaryota</taxon>
        <taxon>Viridiplantae</taxon>
        <taxon>Streptophyta</taxon>
        <taxon>Embryophyta</taxon>
        <taxon>Tracheophyta</taxon>
        <taxon>Spermatophyta</taxon>
        <taxon>Magnoliopsida</taxon>
        <taxon>eudicotyledons</taxon>
        <taxon>Gunneridae</taxon>
        <taxon>Pentapetalae</taxon>
        <taxon>asterids</taxon>
        <taxon>lamiids</taxon>
        <taxon>Lamiales</taxon>
        <taxon>Pedaliaceae</taxon>
        <taxon>Sesamum</taxon>
    </lineage>
</organism>
<dbReference type="PANTHER" id="PTHR33116">
    <property type="entry name" value="REVERSE TRANSCRIPTASE ZINC-BINDING DOMAIN-CONTAINING PROTEIN-RELATED-RELATED"/>
    <property type="match status" value="1"/>
</dbReference>
<reference evidence="2" key="2">
    <citation type="journal article" date="2024" name="Plant">
        <title>Genomic evolution and insights into agronomic trait innovations of Sesamum species.</title>
        <authorList>
            <person name="Miao H."/>
            <person name="Wang L."/>
            <person name="Qu L."/>
            <person name="Liu H."/>
            <person name="Sun Y."/>
            <person name="Le M."/>
            <person name="Wang Q."/>
            <person name="Wei S."/>
            <person name="Zheng Y."/>
            <person name="Lin W."/>
            <person name="Duan Y."/>
            <person name="Cao H."/>
            <person name="Xiong S."/>
            <person name="Wang X."/>
            <person name="Wei L."/>
            <person name="Li C."/>
            <person name="Ma Q."/>
            <person name="Ju M."/>
            <person name="Zhao R."/>
            <person name="Li G."/>
            <person name="Mu C."/>
            <person name="Tian Q."/>
            <person name="Mei H."/>
            <person name="Zhang T."/>
            <person name="Gao T."/>
            <person name="Zhang H."/>
        </authorList>
    </citation>
    <scope>NUCLEOTIDE SEQUENCE</scope>
    <source>
        <strain evidence="2">KEN1</strain>
    </source>
</reference>
<comment type="caution">
    <text evidence="2">The sequence shown here is derived from an EMBL/GenBank/DDBJ whole genome shotgun (WGS) entry which is preliminary data.</text>
</comment>
<dbReference type="AlphaFoldDB" id="A0AAW2WS71"/>
<evidence type="ECO:0000259" key="1">
    <source>
        <dbReference type="PROSITE" id="PS50878"/>
    </source>
</evidence>
<feature type="domain" description="Reverse transcriptase" evidence="1">
    <location>
        <begin position="1"/>
        <end position="168"/>
    </location>
</feature>